<evidence type="ECO:0000256" key="1">
    <source>
        <dbReference type="ARBA" id="ARBA00004138"/>
    </source>
</evidence>
<evidence type="ECO:0000313" key="6">
    <source>
        <dbReference type="EMBL" id="CAG7836280.1"/>
    </source>
</evidence>
<keyword evidence="3" id="KW-0802">TPR repeat</keyword>
<dbReference type="PANTHER" id="PTHR14781">
    <property type="entry name" value="INTRAFLAGELLAR TRANSPORT PROTEIN 56"/>
    <property type="match status" value="1"/>
</dbReference>
<dbReference type="PANTHER" id="PTHR14781:SF0">
    <property type="entry name" value="INTRAFLAGELLAR TRANSPORT PROTEIN 56"/>
    <property type="match status" value="1"/>
</dbReference>
<dbReference type="GO" id="GO:0030992">
    <property type="term" value="C:intraciliary transport particle B"/>
    <property type="evidence" value="ECO:0007669"/>
    <property type="project" value="TreeGrafter"/>
</dbReference>
<evidence type="ECO:0000256" key="3">
    <source>
        <dbReference type="ARBA" id="ARBA00022803"/>
    </source>
</evidence>
<keyword evidence="2" id="KW-0677">Repeat</keyword>
<dbReference type="GO" id="GO:0035720">
    <property type="term" value="P:intraciliary anterograde transport"/>
    <property type="evidence" value="ECO:0007669"/>
    <property type="project" value="TreeGrafter"/>
</dbReference>
<dbReference type="GO" id="GO:0035735">
    <property type="term" value="P:intraciliary transport involved in cilium assembly"/>
    <property type="evidence" value="ECO:0007669"/>
    <property type="project" value="TreeGrafter"/>
</dbReference>
<reference evidence="6" key="1">
    <citation type="submission" date="2021-06" db="EMBL/GenBank/DDBJ databases">
        <authorList>
            <person name="Hodson N. C."/>
            <person name="Mongue J. A."/>
            <person name="Jaron S. K."/>
        </authorList>
    </citation>
    <scope>NUCLEOTIDE SEQUENCE</scope>
</reference>
<dbReference type="EMBL" id="CAJVCH010570964">
    <property type="protein sequence ID" value="CAG7836280.1"/>
    <property type="molecule type" value="Genomic_DNA"/>
</dbReference>
<dbReference type="OrthoDB" id="95390at2759"/>
<organism evidence="6 7">
    <name type="scientific">Allacma fusca</name>
    <dbReference type="NCBI Taxonomy" id="39272"/>
    <lineage>
        <taxon>Eukaryota</taxon>
        <taxon>Metazoa</taxon>
        <taxon>Ecdysozoa</taxon>
        <taxon>Arthropoda</taxon>
        <taxon>Hexapoda</taxon>
        <taxon>Collembola</taxon>
        <taxon>Symphypleona</taxon>
        <taxon>Sminthuridae</taxon>
        <taxon>Allacma</taxon>
    </lineage>
</organism>
<keyword evidence="7" id="KW-1185">Reference proteome</keyword>
<evidence type="ECO:0008006" key="8">
    <source>
        <dbReference type="Google" id="ProtNLM"/>
    </source>
</evidence>
<dbReference type="GO" id="GO:0036064">
    <property type="term" value="C:ciliary basal body"/>
    <property type="evidence" value="ECO:0007669"/>
    <property type="project" value="TreeGrafter"/>
</dbReference>
<evidence type="ECO:0000256" key="4">
    <source>
        <dbReference type="ARBA" id="ARBA00023273"/>
    </source>
</evidence>
<protein>
    <recommendedName>
        <fullName evidence="8">Tetratricopeptide repeat protein 26</fullName>
    </recommendedName>
</protein>
<dbReference type="Proteomes" id="UP000708208">
    <property type="component" value="Unassembled WGS sequence"/>
</dbReference>
<comment type="subcellular location">
    <subcellularLocation>
        <location evidence="1">Cell projection</location>
        <location evidence="1">Cilium</location>
    </subcellularLocation>
</comment>
<dbReference type="InterPro" id="IPR030511">
    <property type="entry name" value="TTC26"/>
</dbReference>
<evidence type="ECO:0000256" key="5">
    <source>
        <dbReference type="SAM" id="MobiDB-lite"/>
    </source>
</evidence>
<dbReference type="AlphaFoldDB" id="A0A8J2PTF0"/>
<evidence type="ECO:0000313" key="7">
    <source>
        <dbReference type="Proteomes" id="UP000708208"/>
    </source>
</evidence>
<dbReference type="GO" id="GO:0120170">
    <property type="term" value="F:intraciliary transport particle B binding"/>
    <property type="evidence" value="ECO:0007669"/>
    <property type="project" value="TreeGrafter"/>
</dbReference>
<name>A0A8J2PTF0_9HEXA</name>
<sequence length="601" mass="69591">MLLSRVRPSQDPGGAGSSSNVENMHKQFPKLEDFLGKRDFIGALTLLEFQRSINELQNPSLIPYCCFHLGDYRKALDEYKMMFTKQDPTAQGLTWLNIACCYFCMGMYKESKEAAEKGTETNLRTRLLFHLAHKLNNEEELMNYHRQLEETLENQLSLASIHYLRMDYQSSIDIYKRILLDNRLPRNCPKQFPVMLSCYLVDLIMSRCDVQLPLVQKLMEERDFVALNVYVALCYHRLEYYDVSQEVLAVYLQAYPDSAIATNLRACNTFRLYTGTAAEKDLKPIFNILHQEEQSKHGLFSNAYDLIRHNLVVFRGGEGALQVLPRLVDVIPEGRLNLIIFYLHQDDVTNASALMKETKPKTIPELILFAIINVLLHQQHGNKENLAIAQNYYNRIGSSESEHDSVFGRLCMASAHFLNSNFDHCILYLNSVRTHYYNDDTFNFNFAQATAMTNKYAEAESLLTMIQSEKIRNDFTYTQWLARCYIMNKKPRLAWELYERMDTGSESFQLLQLVANECYRMGQFYYAAKAFDILEKFEATQENWEGKRGAAAGVFQLIIAGHEPKESLIDMIQLLRNSSNPQAEKMLAIMKKWAKENKLNL</sequence>
<comment type="caution">
    <text evidence="6">The sequence shown here is derived from an EMBL/GenBank/DDBJ whole genome shotgun (WGS) entry which is preliminary data.</text>
</comment>
<accession>A0A8J2PTF0</accession>
<dbReference type="GO" id="GO:0097546">
    <property type="term" value="C:ciliary base"/>
    <property type="evidence" value="ECO:0007669"/>
    <property type="project" value="TreeGrafter"/>
</dbReference>
<proteinExistence type="predicted"/>
<evidence type="ECO:0000256" key="2">
    <source>
        <dbReference type="ARBA" id="ARBA00022737"/>
    </source>
</evidence>
<gene>
    <name evidence="6" type="ORF">AFUS01_LOCUS45537</name>
</gene>
<feature type="region of interest" description="Disordered" evidence="5">
    <location>
        <begin position="1"/>
        <end position="22"/>
    </location>
</feature>
<keyword evidence="4" id="KW-0966">Cell projection</keyword>